<organism evidence="2 3">
    <name type="scientific">Sphingomonas lutea</name>
    <dbReference type="NCBI Taxonomy" id="1045317"/>
    <lineage>
        <taxon>Bacteria</taxon>
        <taxon>Pseudomonadati</taxon>
        <taxon>Pseudomonadota</taxon>
        <taxon>Alphaproteobacteria</taxon>
        <taxon>Sphingomonadales</taxon>
        <taxon>Sphingomonadaceae</taxon>
        <taxon>Sphingomonas</taxon>
    </lineage>
</organism>
<protein>
    <submittedName>
        <fullName evidence="2">DUF3578 domain-containing protein</fullName>
    </submittedName>
</protein>
<dbReference type="KEGG" id="slut:H9L13_06815"/>
<dbReference type="SUPFAM" id="SSF52540">
    <property type="entry name" value="P-loop containing nucleoside triphosphate hydrolases"/>
    <property type="match status" value="1"/>
</dbReference>
<dbReference type="InterPro" id="IPR052934">
    <property type="entry name" value="Methyl-DNA_Rec/Restrict_Enz"/>
</dbReference>
<dbReference type="AlphaFoldDB" id="A0A7G9SF18"/>
<dbReference type="PANTHER" id="PTHR37291">
    <property type="entry name" value="5-METHYLCYTOSINE-SPECIFIC RESTRICTION ENZYME B"/>
    <property type="match status" value="1"/>
</dbReference>
<feature type="domain" description="AAA+ ATPase" evidence="1">
    <location>
        <begin position="581"/>
        <end position="745"/>
    </location>
</feature>
<dbReference type="SMART" id="SM00382">
    <property type="entry name" value="AAA"/>
    <property type="match status" value="1"/>
</dbReference>
<dbReference type="InterPro" id="IPR021961">
    <property type="entry name" value="McrB_DNA-bd"/>
</dbReference>
<proteinExistence type="predicted"/>
<dbReference type="Gene3D" id="3.40.50.300">
    <property type="entry name" value="P-loop containing nucleotide triphosphate hydrolases"/>
    <property type="match status" value="1"/>
</dbReference>
<dbReference type="Pfam" id="PF12102">
    <property type="entry name" value="MrcB_N"/>
    <property type="match status" value="1"/>
</dbReference>
<dbReference type="GO" id="GO:0016887">
    <property type="term" value="F:ATP hydrolysis activity"/>
    <property type="evidence" value="ECO:0007669"/>
    <property type="project" value="InterPro"/>
</dbReference>
<evidence type="ECO:0000313" key="2">
    <source>
        <dbReference type="EMBL" id="QNN66443.1"/>
    </source>
</evidence>
<evidence type="ECO:0000259" key="1">
    <source>
        <dbReference type="SMART" id="SM00382"/>
    </source>
</evidence>
<sequence length="844" mass="93450">MSVNLLTSREAVLEAIREWDELGRSAFLQKYGYGSAKSYFVQHDGKAYDSKAIAGVAVGKQFPDRGPLRNDEFSGGEVVRQKLSALGFEFVTEVKITAADLSLLESSRAKGRYADLSDDERQAYIRITSALKEVGAAVVASLGQSDYELKLTAGFNLGSGVRGAVPKDLWFGIYAKENAEAFVGNPQLFMIVSTRGVELGFAPSTHPSGFSASSIKAKMRAAAPKIYDLIPKSGSQVARELEPSLEQSGGWFLRRQTRLQPQSSDFNGLSDWLDYLHSAAGRANAGGSISRYLLPAELEGRDLLSEALEAAEIFRPLMELVRADRTPNSTVHPDTTPFATLMARFLSEFSDARSQPFAVIQPLWSAASHLRQWLEDLPPVAKRPDLTVSWSAGKGVWARVPWISILNRKVTTSTQRGLYCVFLISQDLSSVYLTLAQGVTDLNNELGPARANEVLSERASNFRSGISELAGAGFILDNDVDLKCDGRLARGYEQSVIAYVKYDATALPTDAELNSHLEALLAAYDELARSVVTGDLTPEAEPLSPDHSDGVDMPPFTIDDAMAELFLPREEFERILSTWVRKKNIVLQGAPGVGKSFIAKRLAYALLGVRDASRVETVQFHQSYGYEDFIQGYRPTVAGGFELRDGTFFRFCQRAANDQTRPYVFIIDEVNRGNLSKIFGELMLLIEPDKRSREWGVSLAYSADGDPRFYVPPNLHIIGMMNTADRSLSMVDYALRRRFGFFDLEPGFTSPTFRAHLTDKAIGEEVIDWVITRMTALNDDIALDTTNLGPGFRIGHSFFVPNEPVADGTAWSRSVMETEIYPLLREYWFDDSAKAESWFARLIS</sequence>
<dbReference type="Pfam" id="PF26345">
    <property type="entry name" value="ScoMcrA_N"/>
    <property type="match status" value="1"/>
</dbReference>
<dbReference type="Proteomes" id="UP000515971">
    <property type="component" value="Chromosome"/>
</dbReference>
<dbReference type="GO" id="GO:0005524">
    <property type="term" value="F:ATP binding"/>
    <property type="evidence" value="ECO:0007669"/>
    <property type="project" value="InterPro"/>
</dbReference>
<dbReference type="InterPro" id="IPR058807">
    <property type="entry name" value="ScoMcrA_N"/>
</dbReference>
<name>A0A7G9SF18_9SPHN</name>
<dbReference type="REBASE" id="442905">
    <property type="entry name" value="Slu23642McrBCP"/>
</dbReference>
<dbReference type="InterPro" id="IPR011704">
    <property type="entry name" value="ATPase_dyneun-rel_AAA"/>
</dbReference>
<dbReference type="CDD" id="cd00009">
    <property type="entry name" value="AAA"/>
    <property type="match status" value="1"/>
</dbReference>
<keyword evidence="3" id="KW-1185">Reference proteome</keyword>
<dbReference type="EMBL" id="CP060718">
    <property type="protein sequence ID" value="QNN66443.1"/>
    <property type="molecule type" value="Genomic_DNA"/>
</dbReference>
<accession>A0A7G9SF18</accession>
<dbReference type="InterPro" id="IPR027417">
    <property type="entry name" value="P-loop_NTPase"/>
</dbReference>
<dbReference type="Pfam" id="PF07728">
    <property type="entry name" value="AAA_5"/>
    <property type="match status" value="1"/>
</dbReference>
<dbReference type="PANTHER" id="PTHR37291:SF1">
    <property type="entry name" value="TYPE IV METHYL-DIRECTED RESTRICTION ENZYME ECOKMCRB SUBUNIT"/>
    <property type="match status" value="1"/>
</dbReference>
<dbReference type="Gene3D" id="3.30.920.90">
    <property type="match status" value="1"/>
</dbReference>
<evidence type="ECO:0000313" key="3">
    <source>
        <dbReference type="Proteomes" id="UP000515971"/>
    </source>
</evidence>
<reference evidence="2 3" key="1">
    <citation type="submission" date="2020-08" db="EMBL/GenBank/DDBJ databases">
        <title>Genome sequence of Sphingomonas lutea KCTC 23642T.</title>
        <authorList>
            <person name="Hyun D.-W."/>
            <person name="Bae J.-W."/>
        </authorList>
    </citation>
    <scope>NUCLEOTIDE SEQUENCE [LARGE SCALE GENOMIC DNA]</scope>
    <source>
        <strain evidence="2 3">KCTC 23642</strain>
    </source>
</reference>
<dbReference type="RefSeq" id="WP_187537035.1">
    <property type="nucleotide sequence ID" value="NZ_BAABJT010000001.1"/>
</dbReference>
<dbReference type="InterPro" id="IPR003593">
    <property type="entry name" value="AAA+_ATPase"/>
</dbReference>
<gene>
    <name evidence="2" type="ORF">H9L13_06815</name>
</gene>